<sequence length="157" mass="17976">MARLVIDAPHSATGYGEVDEHVILPSTRDFVSVDMREILHLLQLFNRILIFSILDSDPGPALDSDADPTLDSVLYRILKNNLLLCEIHFVPFSNLNVKENERDDSDKPHVAVFLRLSKNKILPGEYWKISKSVYSLLDKYLSEYSKMGYFFTEKIVA</sequence>
<reference evidence="1 2" key="1">
    <citation type="journal article" date="2019" name="Commun. Biol.">
        <title>The bagworm genome reveals a unique fibroin gene that provides high tensile strength.</title>
        <authorList>
            <person name="Kono N."/>
            <person name="Nakamura H."/>
            <person name="Ohtoshi R."/>
            <person name="Tomita M."/>
            <person name="Numata K."/>
            <person name="Arakawa K."/>
        </authorList>
    </citation>
    <scope>NUCLEOTIDE SEQUENCE [LARGE SCALE GENOMIC DNA]</scope>
</reference>
<organism evidence="1 2">
    <name type="scientific">Eumeta variegata</name>
    <name type="common">Bagworm moth</name>
    <name type="synonym">Eumeta japonica</name>
    <dbReference type="NCBI Taxonomy" id="151549"/>
    <lineage>
        <taxon>Eukaryota</taxon>
        <taxon>Metazoa</taxon>
        <taxon>Ecdysozoa</taxon>
        <taxon>Arthropoda</taxon>
        <taxon>Hexapoda</taxon>
        <taxon>Insecta</taxon>
        <taxon>Pterygota</taxon>
        <taxon>Neoptera</taxon>
        <taxon>Endopterygota</taxon>
        <taxon>Lepidoptera</taxon>
        <taxon>Glossata</taxon>
        <taxon>Ditrysia</taxon>
        <taxon>Tineoidea</taxon>
        <taxon>Psychidae</taxon>
        <taxon>Oiketicinae</taxon>
        <taxon>Eumeta</taxon>
    </lineage>
</organism>
<gene>
    <name evidence="1" type="ORF">EVAR_90684_1</name>
</gene>
<comment type="caution">
    <text evidence="1">The sequence shown here is derived from an EMBL/GenBank/DDBJ whole genome shotgun (WGS) entry which is preliminary data.</text>
</comment>
<dbReference type="EMBL" id="BGZK01001454">
    <property type="protein sequence ID" value="GBP80265.1"/>
    <property type="molecule type" value="Genomic_DNA"/>
</dbReference>
<evidence type="ECO:0000313" key="1">
    <source>
        <dbReference type="EMBL" id="GBP80265.1"/>
    </source>
</evidence>
<evidence type="ECO:0000313" key="2">
    <source>
        <dbReference type="Proteomes" id="UP000299102"/>
    </source>
</evidence>
<dbReference type="AlphaFoldDB" id="A0A4C1Z0Y7"/>
<dbReference type="Proteomes" id="UP000299102">
    <property type="component" value="Unassembled WGS sequence"/>
</dbReference>
<proteinExistence type="predicted"/>
<keyword evidence="2" id="KW-1185">Reference proteome</keyword>
<protein>
    <submittedName>
        <fullName evidence="1">Uncharacterized protein</fullName>
    </submittedName>
</protein>
<accession>A0A4C1Z0Y7</accession>
<name>A0A4C1Z0Y7_EUMVA</name>